<accession>A0AA37T9N4</accession>
<dbReference type="SUPFAM" id="SSF55120">
    <property type="entry name" value="Pseudouridine synthase"/>
    <property type="match status" value="1"/>
</dbReference>
<evidence type="ECO:0000313" key="12">
    <source>
        <dbReference type="Proteomes" id="UP001156870"/>
    </source>
</evidence>
<dbReference type="Pfam" id="PF01479">
    <property type="entry name" value="S4"/>
    <property type="match status" value="1"/>
</dbReference>
<dbReference type="EMBL" id="BSPD01000054">
    <property type="protein sequence ID" value="GLS26516.1"/>
    <property type="molecule type" value="Genomic_DNA"/>
</dbReference>
<proteinExistence type="inferred from homology"/>
<dbReference type="InterPro" id="IPR006225">
    <property type="entry name" value="PsdUridine_synth_RluC/D"/>
</dbReference>
<dbReference type="NCBIfam" id="TIGR00005">
    <property type="entry name" value="rluA_subfam"/>
    <property type="match status" value="1"/>
</dbReference>
<dbReference type="CDD" id="cd00165">
    <property type="entry name" value="S4"/>
    <property type="match status" value="1"/>
</dbReference>
<gene>
    <name evidence="11" type="primary">rluC</name>
    <name evidence="11" type="ORF">GCM10007877_22320</name>
</gene>
<keyword evidence="6 9" id="KW-0413">Isomerase</keyword>
<dbReference type="InterPro" id="IPR006145">
    <property type="entry name" value="PsdUridine_synth_RsuA/RluA"/>
</dbReference>
<keyword evidence="5 8" id="KW-0694">RNA-binding</keyword>
<comment type="caution">
    <text evidence="11">The sequence shown here is derived from an EMBL/GenBank/DDBJ whole genome shotgun (WGS) entry which is preliminary data.</text>
</comment>
<dbReference type="Proteomes" id="UP001156870">
    <property type="component" value="Unassembled WGS sequence"/>
</dbReference>
<dbReference type="Gene3D" id="3.10.290.10">
    <property type="entry name" value="RNA-binding S4 domain"/>
    <property type="match status" value="1"/>
</dbReference>
<dbReference type="CDD" id="cd02869">
    <property type="entry name" value="PseudoU_synth_RluA_like"/>
    <property type="match status" value="1"/>
</dbReference>
<evidence type="ECO:0000259" key="10">
    <source>
        <dbReference type="SMART" id="SM00363"/>
    </source>
</evidence>
<dbReference type="PROSITE" id="PS50889">
    <property type="entry name" value="S4"/>
    <property type="match status" value="1"/>
</dbReference>
<evidence type="ECO:0000256" key="8">
    <source>
        <dbReference type="PROSITE-ProRule" id="PRU00182"/>
    </source>
</evidence>
<reference evidence="11 12" key="1">
    <citation type="journal article" date="2014" name="Int. J. Syst. Evol. Microbiol.">
        <title>Complete genome sequence of Corynebacterium casei LMG S-19264T (=DSM 44701T), isolated from a smear-ripened cheese.</title>
        <authorList>
            <consortium name="US DOE Joint Genome Institute (JGI-PGF)"/>
            <person name="Walter F."/>
            <person name="Albersmeier A."/>
            <person name="Kalinowski J."/>
            <person name="Ruckert C."/>
        </authorList>
    </citation>
    <scope>NUCLEOTIDE SEQUENCE [LARGE SCALE GENOMIC DNA]</scope>
    <source>
        <strain evidence="11 12">NBRC 110095</strain>
    </source>
</reference>
<dbReference type="PANTHER" id="PTHR21600:SF92">
    <property type="entry name" value="RIBOSOMAL LARGE SUBUNIT PSEUDOURIDINE SYNTHASE C"/>
    <property type="match status" value="1"/>
</dbReference>
<feature type="domain" description="RNA-binding S4" evidence="10">
    <location>
        <begin position="15"/>
        <end position="76"/>
    </location>
</feature>
<evidence type="ECO:0000256" key="6">
    <source>
        <dbReference type="ARBA" id="ARBA00023235"/>
    </source>
</evidence>
<evidence type="ECO:0000256" key="3">
    <source>
        <dbReference type="ARBA" id="ARBA00010876"/>
    </source>
</evidence>
<comment type="catalytic activity">
    <reaction evidence="1">
        <text>uridine(955/2504/2580) in 23S rRNA = pseudouridine(955/2504/2580) in 23S rRNA</text>
        <dbReference type="Rhea" id="RHEA:42528"/>
        <dbReference type="Rhea" id="RHEA-COMP:10099"/>
        <dbReference type="Rhea" id="RHEA-COMP:10100"/>
        <dbReference type="ChEBI" id="CHEBI:65314"/>
        <dbReference type="ChEBI" id="CHEBI:65315"/>
        <dbReference type="EC" id="5.4.99.24"/>
    </reaction>
</comment>
<dbReference type="InterPro" id="IPR050188">
    <property type="entry name" value="RluA_PseudoU_synthase"/>
</dbReference>
<dbReference type="GO" id="GO:0000455">
    <property type="term" value="P:enzyme-directed rRNA pseudouridine synthesis"/>
    <property type="evidence" value="ECO:0007669"/>
    <property type="project" value="TreeGrafter"/>
</dbReference>
<sequence length="318" mass="35991">MGVQFIEVEDHFIGQRIDNFLLARLKGVPKSRVYKVLRKGEVRVNKSRVKPEYRLRSGDIVRVPPITVSTTKPLVAPSQSLSRYLLDNILFENDGFLVVNKPSGLAVHGGSGVSLGLIEALRQLRPEQKMLELVHRLDRETSGCVMIAKKRSALKYLQDLLREKDRIEKTYQALVLGRWPKRRHQVDAPLRKSEEQNGGRVVRVKSDGKPSLTRFSVVESFHVEPHSLTLVQAVPVTGRTHQIRVHAQYVGHSLVGDEKYGDDELNKLFKSYGVNRLFLHAMSLRIPCMEGGDDIVVNAPLESSLNRALESLRRIQVQ</sequence>
<comment type="similarity">
    <text evidence="3 9">Belongs to the pseudouridine synthase RluA family.</text>
</comment>
<protein>
    <recommendedName>
        <fullName evidence="9">Pseudouridine synthase</fullName>
        <ecNumber evidence="9">5.4.99.-</ecNumber>
    </recommendedName>
</protein>
<dbReference type="PANTHER" id="PTHR21600">
    <property type="entry name" value="MITOCHONDRIAL RNA PSEUDOURIDINE SYNTHASE"/>
    <property type="match status" value="1"/>
</dbReference>
<dbReference type="GO" id="GO:0160141">
    <property type="term" value="F:23S rRNA pseudouridine(955/2504/2580) synthase activity"/>
    <property type="evidence" value="ECO:0007669"/>
    <property type="project" value="UniProtKB-EC"/>
</dbReference>
<evidence type="ECO:0000256" key="1">
    <source>
        <dbReference type="ARBA" id="ARBA00000381"/>
    </source>
</evidence>
<dbReference type="SMART" id="SM00363">
    <property type="entry name" value="S4"/>
    <property type="match status" value="1"/>
</dbReference>
<dbReference type="NCBIfam" id="NF008249">
    <property type="entry name" value="PRK11025.1"/>
    <property type="match status" value="1"/>
</dbReference>
<comment type="catalytic activity">
    <reaction evidence="9">
        <text>a uridine in RNA = a pseudouridine in RNA</text>
        <dbReference type="Rhea" id="RHEA:48348"/>
        <dbReference type="Rhea" id="RHEA-COMP:12068"/>
        <dbReference type="Rhea" id="RHEA-COMP:12069"/>
        <dbReference type="ChEBI" id="CHEBI:65314"/>
        <dbReference type="ChEBI" id="CHEBI:65315"/>
    </reaction>
</comment>
<comment type="function">
    <text evidence="2">Responsible for synthesis of pseudouridine from uracil at positions 955, 2504 and 2580 in 23S ribosomal RNA.</text>
</comment>
<dbReference type="GO" id="GO:0003723">
    <property type="term" value="F:RNA binding"/>
    <property type="evidence" value="ECO:0007669"/>
    <property type="project" value="UniProtKB-KW"/>
</dbReference>
<dbReference type="InterPro" id="IPR002942">
    <property type="entry name" value="S4_RNA-bd"/>
</dbReference>
<evidence type="ECO:0000256" key="2">
    <source>
        <dbReference type="ARBA" id="ARBA00002876"/>
    </source>
</evidence>
<evidence type="ECO:0000256" key="9">
    <source>
        <dbReference type="RuleBase" id="RU362028"/>
    </source>
</evidence>
<dbReference type="SUPFAM" id="SSF55174">
    <property type="entry name" value="Alpha-L RNA-binding motif"/>
    <property type="match status" value="1"/>
</dbReference>
<dbReference type="Pfam" id="PF00849">
    <property type="entry name" value="PseudoU_synth_2"/>
    <property type="match status" value="1"/>
</dbReference>
<keyword evidence="4" id="KW-0698">rRNA processing</keyword>
<dbReference type="PROSITE" id="PS01129">
    <property type="entry name" value="PSI_RLU"/>
    <property type="match status" value="1"/>
</dbReference>
<name>A0AA37T9N4_9GAMM</name>
<keyword evidence="12" id="KW-1185">Reference proteome</keyword>
<dbReference type="EC" id="5.4.99.-" evidence="9"/>
<dbReference type="InterPro" id="IPR020103">
    <property type="entry name" value="PsdUridine_synth_cat_dom_sf"/>
</dbReference>
<dbReference type="RefSeq" id="WP_232594718.1">
    <property type="nucleotide sequence ID" value="NZ_BSPD01000054.1"/>
</dbReference>
<evidence type="ECO:0000256" key="7">
    <source>
        <dbReference type="PIRSR" id="PIRSR606225-1"/>
    </source>
</evidence>
<evidence type="ECO:0000256" key="4">
    <source>
        <dbReference type="ARBA" id="ARBA00022552"/>
    </source>
</evidence>
<dbReference type="AlphaFoldDB" id="A0AA37T9N4"/>
<evidence type="ECO:0000313" key="11">
    <source>
        <dbReference type="EMBL" id="GLS26516.1"/>
    </source>
</evidence>
<dbReference type="InterPro" id="IPR006224">
    <property type="entry name" value="PsdUridine_synth_RluA-like_CS"/>
</dbReference>
<dbReference type="InterPro" id="IPR036986">
    <property type="entry name" value="S4_RNA-bd_sf"/>
</dbReference>
<feature type="active site" evidence="7">
    <location>
        <position position="138"/>
    </location>
</feature>
<organism evidence="11 12">
    <name type="scientific">Marinibactrum halimedae</name>
    <dbReference type="NCBI Taxonomy" id="1444977"/>
    <lineage>
        <taxon>Bacteria</taxon>
        <taxon>Pseudomonadati</taxon>
        <taxon>Pseudomonadota</taxon>
        <taxon>Gammaproteobacteria</taxon>
        <taxon>Cellvibrionales</taxon>
        <taxon>Cellvibrionaceae</taxon>
        <taxon>Marinibactrum</taxon>
    </lineage>
</organism>
<dbReference type="Gene3D" id="3.30.2350.10">
    <property type="entry name" value="Pseudouridine synthase"/>
    <property type="match status" value="1"/>
</dbReference>
<evidence type="ECO:0000256" key="5">
    <source>
        <dbReference type="ARBA" id="ARBA00022884"/>
    </source>
</evidence>